<gene>
    <name evidence="3" type="ORF">SAMN00808754_0081</name>
</gene>
<dbReference type="SUPFAM" id="SSF50104">
    <property type="entry name" value="Translation proteins SH3-like domain"/>
    <property type="match status" value="1"/>
</dbReference>
<reference evidence="3 4" key="1">
    <citation type="submission" date="2017-04" db="EMBL/GenBank/DDBJ databases">
        <authorList>
            <person name="Afonso C.L."/>
            <person name="Miller P.J."/>
            <person name="Scott M.A."/>
            <person name="Spackman E."/>
            <person name="Goraichik I."/>
            <person name="Dimitrov K.M."/>
            <person name="Suarez D.L."/>
            <person name="Swayne D.E."/>
        </authorList>
    </citation>
    <scope>NUCLEOTIDE SEQUENCE [LARGE SCALE GENOMIC DNA]</scope>
    <source>
        <strain evidence="3 4">ToBE</strain>
    </source>
</reference>
<proteinExistence type="predicted"/>
<evidence type="ECO:0000256" key="2">
    <source>
        <dbReference type="ARBA" id="ARBA00023274"/>
    </source>
</evidence>
<dbReference type="GO" id="GO:0005840">
    <property type="term" value="C:ribosome"/>
    <property type="evidence" value="ECO:0007669"/>
    <property type="project" value="UniProtKB-KW"/>
</dbReference>
<dbReference type="CDD" id="cd06088">
    <property type="entry name" value="KOW_RPL14"/>
    <property type="match status" value="1"/>
</dbReference>
<name>A0A1W1V679_9FIRM</name>
<dbReference type="RefSeq" id="WP_197686539.1">
    <property type="nucleotide sequence ID" value="NZ_LT838272.1"/>
</dbReference>
<protein>
    <recommendedName>
        <fullName evidence="5">RNA-binding protein</fullName>
    </recommendedName>
</protein>
<keyword evidence="1" id="KW-0689">Ribosomal protein</keyword>
<keyword evidence="2" id="KW-0687">Ribonucleoprotein</keyword>
<sequence length="100" mass="11315">MSKGPTGPTLRVGQLVYSRAGRDRGRPFLVWDILSPRRILLVDGKLRRVAKPKPKNILHVQPVNRWAEDIALKRDRGESVSDAEVRRAIARLVGEEENLP</sequence>
<dbReference type="GO" id="GO:1990904">
    <property type="term" value="C:ribonucleoprotein complex"/>
    <property type="evidence" value="ECO:0007669"/>
    <property type="project" value="UniProtKB-KW"/>
</dbReference>
<evidence type="ECO:0000313" key="4">
    <source>
        <dbReference type="Proteomes" id="UP000192569"/>
    </source>
</evidence>
<dbReference type="InterPro" id="IPR041985">
    <property type="entry name" value="Ribosomal_eL14_KOW"/>
</dbReference>
<evidence type="ECO:0008006" key="5">
    <source>
        <dbReference type="Google" id="ProtNLM"/>
    </source>
</evidence>
<accession>A0A1W1V679</accession>
<evidence type="ECO:0000313" key="3">
    <source>
        <dbReference type="EMBL" id="SMB88929.1"/>
    </source>
</evidence>
<dbReference type="AlphaFoldDB" id="A0A1W1V679"/>
<keyword evidence="4" id="KW-1185">Reference proteome</keyword>
<dbReference type="InterPro" id="IPR008991">
    <property type="entry name" value="Translation_prot_SH3-like_sf"/>
</dbReference>
<organism evidence="3 4">
    <name type="scientific">Thermanaeromonas toyohensis ToBE</name>
    <dbReference type="NCBI Taxonomy" id="698762"/>
    <lineage>
        <taxon>Bacteria</taxon>
        <taxon>Bacillati</taxon>
        <taxon>Bacillota</taxon>
        <taxon>Clostridia</taxon>
        <taxon>Neomoorellales</taxon>
        <taxon>Neomoorellaceae</taxon>
        <taxon>Thermanaeromonas</taxon>
    </lineage>
</organism>
<dbReference type="Proteomes" id="UP000192569">
    <property type="component" value="Chromosome I"/>
</dbReference>
<dbReference type="STRING" id="698762.SAMN00808754_0081"/>
<dbReference type="EMBL" id="LT838272">
    <property type="protein sequence ID" value="SMB88929.1"/>
    <property type="molecule type" value="Genomic_DNA"/>
</dbReference>
<evidence type="ECO:0000256" key="1">
    <source>
        <dbReference type="ARBA" id="ARBA00022980"/>
    </source>
</evidence>